<dbReference type="EMBL" id="POTY01000275">
    <property type="protein sequence ID" value="PZG09190.1"/>
    <property type="molecule type" value="Genomic_DNA"/>
</dbReference>
<proteinExistence type="predicted"/>
<accession>A0A2W2E6P7</accession>
<feature type="region of interest" description="Disordered" evidence="1">
    <location>
        <begin position="56"/>
        <end position="83"/>
    </location>
</feature>
<reference evidence="2 3" key="1">
    <citation type="submission" date="2018-01" db="EMBL/GenBank/DDBJ databases">
        <title>Draft genome sequence of Jishengella sp. NA12.</title>
        <authorList>
            <person name="Sahin N."/>
            <person name="Ay H."/>
            <person name="Saygin H."/>
        </authorList>
    </citation>
    <scope>NUCLEOTIDE SEQUENCE [LARGE SCALE GENOMIC DNA]</scope>
    <source>
        <strain evidence="2 3">NA12</strain>
    </source>
</reference>
<evidence type="ECO:0000256" key="1">
    <source>
        <dbReference type="SAM" id="MobiDB-lite"/>
    </source>
</evidence>
<evidence type="ECO:0000313" key="2">
    <source>
        <dbReference type="EMBL" id="PZG09190.1"/>
    </source>
</evidence>
<keyword evidence="3" id="KW-1185">Reference proteome</keyword>
<organism evidence="2 3">
    <name type="scientific">Micromonospora craterilacus</name>
    <dbReference type="NCBI Taxonomy" id="1655439"/>
    <lineage>
        <taxon>Bacteria</taxon>
        <taxon>Bacillati</taxon>
        <taxon>Actinomycetota</taxon>
        <taxon>Actinomycetes</taxon>
        <taxon>Micromonosporales</taxon>
        <taxon>Micromonosporaceae</taxon>
        <taxon>Micromonospora</taxon>
    </lineage>
</organism>
<dbReference type="AlphaFoldDB" id="A0A2W2E6P7"/>
<gene>
    <name evidence="2" type="ORF">C1I95_29285</name>
</gene>
<name>A0A2W2E6P7_9ACTN</name>
<sequence length="83" mass="9631">MVLRRAPRRPRQDVRFFLDDPEGKTVKNRLHLDVSPIDRNTEDEALGIDRLGPARAESGRTRHRALRHPTSRRATMSCAWTRS</sequence>
<feature type="compositionally biased region" description="Polar residues" evidence="1">
    <location>
        <begin position="72"/>
        <end position="83"/>
    </location>
</feature>
<protein>
    <submittedName>
        <fullName evidence="2">Uncharacterized protein</fullName>
    </submittedName>
</protein>
<comment type="caution">
    <text evidence="2">The sequence shown here is derived from an EMBL/GenBank/DDBJ whole genome shotgun (WGS) entry which is preliminary data.</text>
</comment>
<feature type="compositionally biased region" description="Basic residues" evidence="1">
    <location>
        <begin position="61"/>
        <end position="71"/>
    </location>
</feature>
<dbReference type="Proteomes" id="UP000248924">
    <property type="component" value="Unassembled WGS sequence"/>
</dbReference>
<evidence type="ECO:0000313" key="3">
    <source>
        <dbReference type="Proteomes" id="UP000248924"/>
    </source>
</evidence>